<dbReference type="RefSeq" id="XP_069207888.1">
    <property type="nucleotide sequence ID" value="XM_069353246.1"/>
</dbReference>
<dbReference type="EMBL" id="JBBXJM010000004">
    <property type="protein sequence ID" value="KAL1407944.1"/>
    <property type="molecule type" value="Genomic_DNA"/>
</dbReference>
<gene>
    <name evidence="10" type="primary">POL12</name>
    <name evidence="10" type="ORF">Q8F55_004741</name>
</gene>
<dbReference type="Gene3D" id="3.60.21.60">
    <property type="match status" value="2"/>
</dbReference>
<sequence>MATPEAASRQQLAGLFKDAVQEHPEVMAECLSILRIFGLSAQDLWFKYEAFLLSRPAGLRAKLSKFNIDVARELRKEIQRESQAKAAAASTPVAEKSAGVRRKAASGLDGLPFDMGHSTPVRPKTAAPSRISNVGSNANLPSPGAAYATPSRSPHIPNPTASSYRAGAGPSRLAAPVVTPAGKSGSSPSSPVSGGEGPALLTAQPPPPFAHRANPHSLVETLNGQLSASTGVPEGTTRARVKLSATEDPKDWDYRYMFEKISARSEALDEQIDQYAESMIQDYALTEFGDPSLVSDDVIYTVGRILSPPTDNNKATAASLYLQPSRMIGGGKPVQLAFAPPGVLKVRGGAPGVRGFGVYPGAIVCVKGKNGGGDAFVVEEVLMPAALQPLQSLKTELVDFQQGDRLGGLPISVHVAAGPYTLEDNLDYEPLDALVDVTCDERPDVIIMLGPFVDASHPHILNGRITSSPVEIFREQVASRIARINESSPATMVILIPSVKDLISRHVAYPQAMLEREGLGLSKKVKLLPNPCTFSINEISIALASTDVLFHLRREEVFQRAEEADPDPSVPAGGNPQGDAIANAVRHVLGQRHFYPLFPAPENVAHEVNLDVTHWNLLRLPESAPDVLILPSKLKHFSKVIDSSLVVNPGHLSKPHAGGTFAKLTIHPTPPEQLGDGDDVDMDGGVAEHSVWERARSEVWRV</sequence>
<comment type="caution">
    <text evidence="10">The sequence shown here is derived from an EMBL/GenBank/DDBJ whole genome shotgun (WGS) entry which is preliminary data.</text>
</comment>
<feature type="compositionally biased region" description="Low complexity" evidence="7">
    <location>
        <begin position="180"/>
        <end position="193"/>
    </location>
</feature>
<keyword evidence="10" id="KW-0808">Transferase</keyword>
<dbReference type="InterPro" id="IPR016722">
    <property type="entry name" value="DNA_pol_alpha_bsu"/>
</dbReference>
<dbReference type="Pfam" id="PF22062">
    <property type="entry name" value="OB_DPOA2"/>
    <property type="match status" value="1"/>
</dbReference>
<evidence type="ECO:0000256" key="2">
    <source>
        <dbReference type="ARBA" id="ARBA00007299"/>
    </source>
</evidence>
<dbReference type="PIRSF" id="PIRSF018300">
    <property type="entry name" value="DNA_pol_alph_2"/>
    <property type="match status" value="1"/>
</dbReference>
<evidence type="ECO:0000256" key="4">
    <source>
        <dbReference type="ARBA" id="ARBA00022705"/>
    </source>
</evidence>
<keyword evidence="10" id="KW-0548">Nucleotidyltransferase</keyword>
<feature type="domain" description="DNA polymerase alpha/delta/epsilon subunit B" evidence="8">
    <location>
        <begin position="414"/>
        <end position="639"/>
    </location>
</feature>
<organism evidence="10 11">
    <name type="scientific">Vanrija albida</name>
    <dbReference type="NCBI Taxonomy" id="181172"/>
    <lineage>
        <taxon>Eukaryota</taxon>
        <taxon>Fungi</taxon>
        <taxon>Dikarya</taxon>
        <taxon>Basidiomycota</taxon>
        <taxon>Agaricomycotina</taxon>
        <taxon>Tremellomycetes</taxon>
        <taxon>Trichosporonales</taxon>
        <taxon>Trichosporonaceae</taxon>
        <taxon>Vanrija</taxon>
    </lineage>
</organism>
<evidence type="ECO:0000313" key="11">
    <source>
        <dbReference type="Proteomes" id="UP001565368"/>
    </source>
</evidence>
<dbReference type="GeneID" id="95985784"/>
<evidence type="ECO:0000313" key="10">
    <source>
        <dbReference type="EMBL" id="KAL1407944.1"/>
    </source>
</evidence>
<dbReference type="PANTHER" id="PTHR23061">
    <property type="entry name" value="DNA POLYMERASE 2 ALPHA 70 KDA SUBUNIT"/>
    <property type="match status" value="1"/>
</dbReference>
<protein>
    <recommendedName>
        <fullName evidence="3 6">DNA polymerase alpha subunit B</fullName>
    </recommendedName>
</protein>
<dbReference type="GO" id="GO:0003887">
    <property type="term" value="F:DNA-directed DNA polymerase activity"/>
    <property type="evidence" value="ECO:0007669"/>
    <property type="project" value="UniProtKB-KW"/>
</dbReference>
<keyword evidence="5 6" id="KW-0539">Nucleus</keyword>
<feature type="compositionally biased region" description="Polar residues" evidence="7">
    <location>
        <begin position="130"/>
        <end position="140"/>
    </location>
</feature>
<dbReference type="Pfam" id="PF04042">
    <property type="entry name" value="DNA_pol_E_B"/>
    <property type="match status" value="1"/>
</dbReference>
<reference evidence="10 11" key="1">
    <citation type="submission" date="2023-08" db="EMBL/GenBank/DDBJ databases">
        <title>Annotated Genome Sequence of Vanrija albida AlHP1.</title>
        <authorList>
            <person name="Herzog R."/>
        </authorList>
    </citation>
    <scope>NUCLEOTIDE SEQUENCE [LARGE SCALE GENOMIC DNA]</scope>
    <source>
        <strain evidence="10 11">AlHP1</strain>
    </source>
</reference>
<keyword evidence="4 6" id="KW-0235">DNA replication</keyword>
<evidence type="ECO:0000259" key="8">
    <source>
        <dbReference type="Pfam" id="PF04042"/>
    </source>
</evidence>
<evidence type="ECO:0000256" key="7">
    <source>
        <dbReference type="SAM" id="MobiDB-lite"/>
    </source>
</evidence>
<comment type="function">
    <text evidence="6">Accessory subunit of the DNA polymerase alpha complex (also known as the alpha DNA polymerase-primase complex) which plays an essential role in the initiation of DNA synthesis.</text>
</comment>
<comment type="similarity">
    <text evidence="2 6">Belongs to the DNA polymerase alpha subunit B family.</text>
</comment>
<dbReference type="Proteomes" id="UP001565368">
    <property type="component" value="Unassembled WGS sequence"/>
</dbReference>
<feature type="region of interest" description="Disordered" evidence="7">
    <location>
        <begin position="107"/>
        <end position="211"/>
    </location>
</feature>
<keyword evidence="10" id="KW-0239">DNA-directed DNA polymerase</keyword>
<dbReference type="PANTHER" id="PTHR23061:SF12">
    <property type="entry name" value="DNA POLYMERASE ALPHA SUBUNIT B"/>
    <property type="match status" value="1"/>
</dbReference>
<evidence type="ECO:0000256" key="6">
    <source>
        <dbReference type="PIRNR" id="PIRNR018300"/>
    </source>
</evidence>
<dbReference type="InterPro" id="IPR054300">
    <property type="entry name" value="OB_DPOA2"/>
</dbReference>
<evidence type="ECO:0000256" key="3">
    <source>
        <dbReference type="ARBA" id="ARBA00018596"/>
    </source>
</evidence>
<name>A0ABR3PZN7_9TREE</name>
<dbReference type="InterPro" id="IPR007185">
    <property type="entry name" value="DNA_pol_a/d/e_bsu"/>
</dbReference>
<evidence type="ECO:0000256" key="5">
    <source>
        <dbReference type="ARBA" id="ARBA00023242"/>
    </source>
</evidence>
<comment type="subcellular location">
    <subcellularLocation>
        <location evidence="1 6">Nucleus</location>
    </subcellularLocation>
</comment>
<accession>A0ABR3PZN7</accession>
<feature type="domain" description="DNA polymerase alpha subunit B OB" evidence="9">
    <location>
        <begin position="265"/>
        <end position="382"/>
    </location>
</feature>
<evidence type="ECO:0000259" key="9">
    <source>
        <dbReference type="Pfam" id="PF22062"/>
    </source>
</evidence>
<evidence type="ECO:0000256" key="1">
    <source>
        <dbReference type="ARBA" id="ARBA00004123"/>
    </source>
</evidence>
<proteinExistence type="inferred from homology"/>
<keyword evidence="11" id="KW-1185">Reference proteome</keyword>